<dbReference type="InterPro" id="IPR046253">
    <property type="entry name" value="DUF6286"/>
</dbReference>
<keyword evidence="2" id="KW-0472">Membrane</keyword>
<dbReference type="Pfam" id="PF19803">
    <property type="entry name" value="DUF6286"/>
    <property type="match status" value="1"/>
</dbReference>
<keyword evidence="2" id="KW-0812">Transmembrane</keyword>
<evidence type="ECO:0000256" key="2">
    <source>
        <dbReference type="SAM" id="Phobius"/>
    </source>
</evidence>
<keyword evidence="5" id="KW-1185">Reference proteome</keyword>
<evidence type="ECO:0000313" key="5">
    <source>
        <dbReference type="Proteomes" id="UP000276232"/>
    </source>
</evidence>
<comment type="caution">
    <text evidence="4">The sequence shown here is derived from an EMBL/GenBank/DDBJ whole genome shotgun (WGS) entry which is preliminary data.</text>
</comment>
<accession>A0A3N1G8K9</accession>
<organism evidence="4 5">
    <name type="scientific">Pseudokineococcus lusitanus</name>
    <dbReference type="NCBI Taxonomy" id="763993"/>
    <lineage>
        <taxon>Bacteria</taxon>
        <taxon>Bacillati</taxon>
        <taxon>Actinomycetota</taxon>
        <taxon>Actinomycetes</taxon>
        <taxon>Kineosporiales</taxon>
        <taxon>Kineosporiaceae</taxon>
        <taxon>Pseudokineococcus</taxon>
    </lineage>
</organism>
<dbReference type="EMBL" id="RJKN01000013">
    <property type="protein sequence ID" value="ROP26563.1"/>
    <property type="molecule type" value="Genomic_DNA"/>
</dbReference>
<feature type="domain" description="DUF6286" evidence="3">
    <location>
        <begin position="97"/>
        <end position="193"/>
    </location>
</feature>
<evidence type="ECO:0000313" key="4">
    <source>
        <dbReference type="EMBL" id="ROP26563.1"/>
    </source>
</evidence>
<name>A0A3N1G8K9_9ACTN</name>
<dbReference type="AlphaFoldDB" id="A0A3N1G8K9"/>
<feature type="compositionally biased region" description="Polar residues" evidence="1">
    <location>
        <begin position="1"/>
        <end position="17"/>
    </location>
</feature>
<reference evidence="4 5" key="1">
    <citation type="journal article" date="2015" name="Stand. Genomic Sci.">
        <title>Genomic Encyclopedia of Bacterial and Archaeal Type Strains, Phase III: the genomes of soil and plant-associated and newly described type strains.</title>
        <authorList>
            <person name="Whitman W.B."/>
            <person name="Woyke T."/>
            <person name="Klenk H.P."/>
            <person name="Zhou Y."/>
            <person name="Lilburn T.G."/>
            <person name="Beck B.J."/>
            <person name="De Vos P."/>
            <person name="Vandamme P."/>
            <person name="Eisen J.A."/>
            <person name="Garrity G."/>
            <person name="Hugenholtz P."/>
            <person name="Kyrpides N.C."/>
        </authorList>
    </citation>
    <scope>NUCLEOTIDE SEQUENCE [LARGE SCALE GENOMIC DNA]</scope>
    <source>
        <strain evidence="4 5">CECT 7306</strain>
    </source>
</reference>
<dbReference type="Proteomes" id="UP000276232">
    <property type="component" value="Unassembled WGS sequence"/>
</dbReference>
<proteinExistence type="predicted"/>
<keyword evidence="2" id="KW-1133">Transmembrane helix</keyword>
<sequence length="198" mass="20146">MSAATSRRTGQAGSTGTPGDGRTPLRPAKQRTGSGAVPVLGVLLALCVLALAAVLVRDGLVLLGAFGGTPWTETAVGAVSGTAPATWLAPAGVAVALLGLYLVVASLGRRTRKEVRLRRAPAVTITPRDVARLASAVARDVDGVATARSTASRRAVDVTLSTTGEPTVGDAVKDAVTRRLSVLDPSPRVRVRVLGGDR</sequence>
<dbReference type="InParanoid" id="A0A3N1G8K9"/>
<dbReference type="OrthoDB" id="5195315at2"/>
<feature type="transmembrane region" description="Helical" evidence="2">
    <location>
        <begin position="35"/>
        <end position="56"/>
    </location>
</feature>
<evidence type="ECO:0000256" key="1">
    <source>
        <dbReference type="SAM" id="MobiDB-lite"/>
    </source>
</evidence>
<feature type="transmembrane region" description="Helical" evidence="2">
    <location>
        <begin position="87"/>
        <end position="108"/>
    </location>
</feature>
<feature type="region of interest" description="Disordered" evidence="1">
    <location>
        <begin position="1"/>
        <end position="32"/>
    </location>
</feature>
<dbReference type="RefSeq" id="WP_123381466.1">
    <property type="nucleotide sequence ID" value="NZ_RJKN01000013.1"/>
</dbReference>
<gene>
    <name evidence="4" type="ORF">EDC03_3413</name>
</gene>
<protein>
    <recommendedName>
        <fullName evidence="3">DUF6286 domain-containing protein</fullName>
    </recommendedName>
</protein>
<evidence type="ECO:0000259" key="3">
    <source>
        <dbReference type="Pfam" id="PF19803"/>
    </source>
</evidence>